<feature type="domain" description="F-box" evidence="1">
    <location>
        <begin position="25"/>
        <end position="65"/>
    </location>
</feature>
<evidence type="ECO:0000313" key="5">
    <source>
        <dbReference type="Proteomes" id="UP000298652"/>
    </source>
</evidence>
<feature type="domain" description="F-box/LRR-repeat protein 15/At3g58940/PEG3-like LRR" evidence="3">
    <location>
        <begin position="119"/>
        <end position="356"/>
    </location>
</feature>
<dbReference type="EMBL" id="CM016553">
    <property type="protein sequence ID" value="TKW30137.1"/>
    <property type="molecule type" value="Genomic_DNA"/>
</dbReference>
<gene>
    <name evidence="4" type="ORF">SEVIR_2G015200v2</name>
</gene>
<dbReference type="CDD" id="cd22160">
    <property type="entry name" value="F-box_AtFBL13-like"/>
    <property type="match status" value="1"/>
</dbReference>
<dbReference type="Pfam" id="PF00646">
    <property type="entry name" value="F-box"/>
    <property type="match status" value="1"/>
</dbReference>
<dbReference type="SUPFAM" id="SSF52047">
    <property type="entry name" value="RNI-like"/>
    <property type="match status" value="1"/>
</dbReference>
<dbReference type="InterPro" id="IPR001810">
    <property type="entry name" value="F-box_dom"/>
</dbReference>
<evidence type="ECO:0000259" key="2">
    <source>
        <dbReference type="Pfam" id="PF08387"/>
    </source>
</evidence>
<dbReference type="InterPro" id="IPR053781">
    <property type="entry name" value="F-box_AtFBL13-like"/>
</dbReference>
<evidence type="ECO:0000259" key="1">
    <source>
        <dbReference type="Pfam" id="PF00646"/>
    </source>
</evidence>
<dbReference type="SUPFAM" id="SSF81383">
    <property type="entry name" value="F-box domain"/>
    <property type="match status" value="1"/>
</dbReference>
<dbReference type="OMA" id="INFMKCF"/>
<dbReference type="Gramene" id="TKW30137">
    <property type="protein sequence ID" value="TKW30137"/>
    <property type="gene ID" value="SEVIR_2G015200v2"/>
</dbReference>
<name>A0A4U6VYL8_SETVI</name>
<dbReference type="Proteomes" id="UP000298652">
    <property type="component" value="Chromosome 2"/>
</dbReference>
<accession>A0A4U6VYL8</accession>
<dbReference type="InterPro" id="IPR055302">
    <property type="entry name" value="F-box_dom-containing"/>
</dbReference>
<dbReference type="InterPro" id="IPR032675">
    <property type="entry name" value="LRR_dom_sf"/>
</dbReference>
<dbReference type="InterPro" id="IPR055411">
    <property type="entry name" value="LRR_FXL15/At3g58940/PEG3-like"/>
</dbReference>
<feature type="domain" description="FBD" evidence="2">
    <location>
        <begin position="381"/>
        <end position="415"/>
    </location>
</feature>
<dbReference type="AlphaFoldDB" id="A0A4U6VYL8"/>
<dbReference type="Pfam" id="PF08387">
    <property type="entry name" value="FBD"/>
    <property type="match status" value="1"/>
</dbReference>
<dbReference type="PANTHER" id="PTHR32141">
    <property type="match status" value="1"/>
</dbReference>
<dbReference type="InterPro" id="IPR006566">
    <property type="entry name" value="FBD"/>
</dbReference>
<dbReference type="Pfam" id="PF24758">
    <property type="entry name" value="LRR_At5g56370"/>
    <property type="match status" value="1"/>
</dbReference>
<dbReference type="Gene3D" id="3.80.10.10">
    <property type="entry name" value="Ribonuclease Inhibitor"/>
    <property type="match status" value="1"/>
</dbReference>
<proteinExistence type="predicted"/>
<protein>
    <submittedName>
        <fullName evidence="4">Uncharacterized protein</fullName>
    </submittedName>
</protein>
<sequence>METVARSKQRRSLEDEEEEELTDRISRLPDAVLGDIVTLLPTRDGARTQVLSSRWRHIWRSAPLNLDLVRLTSFKYSRCVRVSASEITWMLSAHRGPGRRFCTELQHLELHDRCPAAVLDGWLRSPALDNLEELEFHYGFSSLPPRPQLPASVQRFSSTLRVAKFAGCSFPVGNAGALHLPVLKQLSLMDATISESSLQALLGGCPALQSLLLSDNSGYSRVRIMSRTLLSIGVFPGPSDDWLHHLSTGGRLQHLILEDAPYLERLLIFPYASRSGYAKRMNISVISAPKLNILGPLYGNLSTVEIGTTVFQGPRLVSFMTVAPSVKILALLNKEISLDVVINFMKCFPCLEKLYIEIVLAGYQNGCSREYQNFVRTHDIRLKKVVLLSYRGNKSHAKFAKFFVLNAKVLESMVLELQKGIKLSTEWIEKQHERLHTKNRASRGVQFDFVYREGQSGLIAPVIDEAQAHDLSTADPFVGFHARSHIGYTILMGLD</sequence>
<reference evidence="4" key="1">
    <citation type="submission" date="2019-03" db="EMBL/GenBank/DDBJ databases">
        <title>WGS assembly of Setaria viridis.</title>
        <authorList>
            <person name="Huang P."/>
            <person name="Jenkins J."/>
            <person name="Grimwood J."/>
            <person name="Barry K."/>
            <person name="Healey A."/>
            <person name="Mamidi S."/>
            <person name="Sreedasyam A."/>
            <person name="Shu S."/>
            <person name="Feldman M."/>
            <person name="Wu J."/>
            <person name="Yu Y."/>
            <person name="Chen C."/>
            <person name="Johnson J."/>
            <person name="Rokhsar D."/>
            <person name="Baxter I."/>
            <person name="Schmutz J."/>
            <person name="Brutnell T."/>
            <person name="Kellogg E."/>
        </authorList>
    </citation>
    <scope>NUCLEOTIDE SEQUENCE [LARGE SCALE GENOMIC DNA]</scope>
</reference>
<evidence type="ECO:0000259" key="3">
    <source>
        <dbReference type="Pfam" id="PF24758"/>
    </source>
</evidence>
<dbReference type="PANTHER" id="PTHR32141:SF160">
    <property type="entry name" value="F-BOX DOMAIN-CONTAINING PROTEIN"/>
    <property type="match status" value="1"/>
</dbReference>
<dbReference type="InterPro" id="IPR036047">
    <property type="entry name" value="F-box-like_dom_sf"/>
</dbReference>
<keyword evidence="5" id="KW-1185">Reference proteome</keyword>
<evidence type="ECO:0000313" key="4">
    <source>
        <dbReference type="EMBL" id="TKW30137.1"/>
    </source>
</evidence>
<organism evidence="4 5">
    <name type="scientific">Setaria viridis</name>
    <name type="common">Green bristlegrass</name>
    <name type="synonym">Setaria italica subsp. viridis</name>
    <dbReference type="NCBI Taxonomy" id="4556"/>
    <lineage>
        <taxon>Eukaryota</taxon>
        <taxon>Viridiplantae</taxon>
        <taxon>Streptophyta</taxon>
        <taxon>Embryophyta</taxon>
        <taxon>Tracheophyta</taxon>
        <taxon>Spermatophyta</taxon>
        <taxon>Magnoliopsida</taxon>
        <taxon>Liliopsida</taxon>
        <taxon>Poales</taxon>
        <taxon>Poaceae</taxon>
        <taxon>PACMAD clade</taxon>
        <taxon>Panicoideae</taxon>
        <taxon>Panicodae</taxon>
        <taxon>Paniceae</taxon>
        <taxon>Cenchrinae</taxon>
        <taxon>Setaria</taxon>
    </lineage>
</organism>